<dbReference type="EMBL" id="LFZN01000088">
    <property type="protein sequence ID" value="KXS99622.1"/>
    <property type="molecule type" value="Genomic_DNA"/>
</dbReference>
<organism evidence="2 3">
    <name type="scientific">Pseudocercospora eumusae</name>
    <dbReference type="NCBI Taxonomy" id="321146"/>
    <lineage>
        <taxon>Eukaryota</taxon>
        <taxon>Fungi</taxon>
        <taxon>Dikarya</taxon>
        <taxon>Ascomycota</taxon>
        <taxon>Pezizomycotina</taxon>
        <taxon>Dothideomycetes</taxon>
        <taxon>Dothideomycetidae</taxon>
        <taxon>Mycosphaerellales</taxon>
        <taxon>Mycosphaerellaceae</taxon>
        <taxon>Pseudocercospora</taxon>
    </lineage>
</organism>
<accession>A0A139HB05</accession>
<dbReference type="STRING" id="321146.A0A139HB05"/>
<evidence type="ECO:0000256" key="1">
    <source>
        <dbReference type="SAM" id="Coils"/>
    </source>
</evidence>
<evidence type="ECO:0000313" key="3">
    <source>
        <dbReference type="Proteomes" id="UP000070133"/>
    </source>
</evidence>
<protein>
    <submittedName>
        <fullName evidence="2">Uncharacterized protein</fullName>
    </submittedName>
</protein>
<dbReference type="Proteomes" id="UP000070133">
    <property type="component" value="Unassembled WGS sequence"/>
</dbReference>
<dbReference type="AlphaFoldDB" id="A0A139HB05"/>
<proteinExistence type="predicted"/>
<gene>
    <name evidence="2" type="ORF">AC578_9856</name>
</gene>
<keyword evidence="1" id="KW-0175">Coiled coil</keyword>
<feature type="coiled-coil region" evidence="1">
    <location>
        <begin position="230"/>
        <end position="285"/>
    </location>
</feature>
<keyword evidence="3" id="KW-1185">Reference proteome</keyword>
<sequence>MDSDNESTTHSSASEADYLQHEEAFQNLTISQLVAHQGRIVWSPDALRIIWRFCSQHQVSAHNWPKPDVLASLLDQLNAPKLPVEAYADAATRTLSALRSRVSSYKPMVALQEHQSGTGWVCQWARWSERWFNNPDWNGDISMPKDVTPWERGMRPIRAADHAHGPTWLVKELVKLEAKRVKGKLDGKAGLVKEPPPPPSCPKEHPLPAFGAHVEAFMQALSKNAEKERSQDLVKQNAALQTRAREVEAREKAAEIQAAKMQQDLSEKQEQIRILLSRAQHAEDALAATQSFVGLAKSNIVNLEMQLETERRKNKKSVGGGGDGGIGIKDMAEIWGGRNGKFAKYTNDLAGRGGKHSKHRMRMMGKGKEVDLDSVTGMGKDEVDAALGLDEDEVGAALGEDEVGAALGEDDVDEDFGFDEDEVDAALGF</sequence>
<comment type="caution">
    <text evidence="2">The sequence shown here is derived from an EMBL/GenBank/DDBJ whole genome shotgun (WGS) entry which is preliminary data.</text>
</comment>
<reference evidence="2 3" key="1">
    <citation type="submission" date="2015-07" db="EMBL/GenBank/DDBJ databases">
        <title>Comparative genomics of the Sigatoka disease complex on banana suggests a link between parallel evolutionary changes in Pseudocercospora fijiensis and Pseudocercospora eumusae and increased virulence on the banana host.</title>
        <authorList>
            <person name="Chang T.-C."/>
            <person name="Salvucci A."/>
            <person name="Crous P.W."/>
            <person name="Stergiopoulos I."/>
        </authorList>
    </citation>
    <scope>NUCLEOTIDE SEQUENCE [LARGE SCALE GENOMIC DNA]</scope>
    <source>
        <strain evidence="2 3">CBS 114824</strain>
    </source>
</reference>
<evidence type="ECO:0000313" key="2">
    <source>
        <dbReference type="EMBL" id="KXS99622.1"/>
    </source>
</evidence>
<name>A0A139HB05_9PEZI</name>